<accession>C0C5D9</accession>
<gene>
    <name evidence="1" type="ORF">CLOHYLEM_07315</name>
</gene>
<evidence type="ECO:0000313" key="1">
    <source>
        <dbReference type="EMBL" id="EEG72676.1"/>
    </source>
</evidence>
<dbReference type="HOGENOM" id="CLU_1552618_0_0_9"/>
<proteinExistence type="predicted"/>
<reference evidence="1" key="1">
    <citation type="submission" date="2009-02" db="EMBL/GenBank/DDBJ databases">
        <authorList>
            <person name="Fulton L."/>
            <person name="Clifton S."/>
            <person name="Fulton B."/>
            <person name="Xu J."/>
            <person name="Minx P."/>
            <person name="Pepin K.H."/>
            <person name="Johnson M."/>
            <person name="Bhonagiri V."/>
            <person name="Nash W.E."/>
            <person name="Mardis E.R."/>
            <person name="Wilson R.K."/>
        </authorList>
    </citation>
    <scope>NUCLEOTIDE SEQUENCE [LARGE SCALE GENOMIC DNA]</scope>
    <source>
        <strain evidence="1">DSM 15053</strain>
    </source>
</reference>
<organism evidence="1 2">
    <name type="scientific">[Clostridium] hylemonae DSM 15053</name>
    <dbReference type="NCBI Taxonomy" id="553973"/>
    <lineage>
        <taxon>Bacteria</taxon>
        <taxon>Bacillati</taxon>
        <taxon>Bacillota</taxon>
        <taxon>Clostridia</taxon>
        <taxon>Lachnospirales</taxon>
        <taxon>Lachnospiraceae</taxon>
    </lineage>
</organism>
<dbReference type="Proteomes" id="UP000004893">
    <property type="component" value="Unassembled WGS sequence"/>
</dbReference>
<protein>
    <submittedName>
        <fullName evidence="1">Uncharacterized protein</fullName>
    </submittedName>
</protein>
<dbReference type="EMBL" id="ABYI02000040">
    <property type="protein sequence ID" value="EEG72676.1"/>
    <property type="molecule type" value="Genomic_DNA"/>
</dbReference>
<comment type="caution">
    <text evidence="1">The sequence shown here is derived from an EMBL/GenBank/DDBJ whole genome shotgun (WGS) entry which is preliminary data.</text>
</comment>
<evidence type="ECO:0000313" key="2">
    <source>
        <dbReference type="Proteomes" id="UP000004893"/>
    </source>
</evidence>
<sequence>MKGVRTCIVQSREKTQQGSHGISYNLTNQNGVQLGWESILGFSTAGNQFHFAAPISAIPNRRGPDLPPSTGTQIVTRGVSGCSVFIVSYGSHHVMAHLDLPNINHQNKPVMKDTLASITGQVPLPAQNTPGNYVHPDIFISIHNKADSTREPALFARSGPHLHKARWRAGHV</sequence>
<name>C0C5D9_9FIRM</name>
<keyword evidence="2" id="KW-1185">Reference proteome</keyword>
<reference evidence="1" key="2">
    <citation type="submission" date="2013-06" db="EMBL/GenBank/DDBJ databases">
        <title>Draft genome sequence of Clostridium hylemonae (DSM 15053).</title>
        <authorList>
            <person name="Sudarsanam P."/>
            <person name="Ley R."/>
            <person name="Guruge J."/>
            <person name="Turnbaugh P.J."/>
            <person name="Mahowald M."/>
            <person name="Liep D."/>
            <person name="Gordon J."/>
        </authorList>
    </citation>
    <scope>NUCLEOTIDE SEQUENCE</scope>
    <source>
        <strain evidence="1">DSM 15053</strain>
    </source>
</reference>
<dbReference type="STRING" id="553973.CLOHYLEM_07315"/>
<dbReference type="AlphaFoldDB" id="C0C5D9"/>